<evidence type="ECO:0000256" key="1">
    <source>
        <dbReference type="ARBA" id="ARBA00022857"/>
    </source>
</evidence>
<dbReference type="Gene3D" id="3.40.50.720">
    <property type="entry name" value="NAD(P)-binding Rossmann-like Domain"/>
    <property type="match status" value="1"/>
</dbReference>
<dbReference type="Pfam" id="PF08240">
    <property type="entry name" value="ADH_N"/>
    <property type="match status" value="1"/>
</dbReference>
<dbReference type="SUPFAM" id="SSF51735">
    <property type="entry name" value="NAD(P)-binding Rossmann-fold domains"/>
    <property type="match status" value="1"/>
</dbReference>
<reference evidence="5" key="1">
    <citation type="journal article" date="2019" name="Int. J. Syst. Evol. Microbiol.">
        <title>The Global Catalogue of Microorganisms (GCM) 10K type strain sequencing project: providing services to taxonomists for standard genome sequencing and annotation.</title>
        <authorList>
            <consortium name="The Broad Institute Genomics Platform"/>
            <consortium name="The Broad Institute Genome Sequencing Center for Infectious Disease"/>
            <person name="Wu L."/>
            <person name="Ma J."/>
        </authorList>
    </citation>
    <scope>NUCLEOTIDE SEQUENCE [LARGE SCALE GENOMIC DNA]</scope>
    <source>
        <strain evidence="5">JCM 4855</strain>
    </source>
</reference>
<dbReference type="Gene3D" id="3.90.180.10">
    <property type="entry name" value="Medium-chain alcohol dehydrogenases, catalytic domain"/>
    <property type="match status" value="1"/>
</dbReference>
<organism evidence="4 5">
    <name type="scientific">Streptomyces viridiviolaceus</name>
    <dbReference type="NCBI Taxonomy" id="68282"/>
    <lineage>
        <taxon>Bacteria</taxon>
        <taxon>Bacillati</taxon>
        <taxon>Actinomycetota</taxon>
        <taxon>Actinomycetes</taxon>
        <taxon>Kitasatosporales</taxon>
        <taxon>Streptomycetaceae</taxon>
        <taxon>Streptomyces</taxon>
    </lineage>
</organism>
<keyword evidence="2" id="KW-0560">Oxidoreductase</keyword>
<dbReference type="InterPro" id="IPR020843">
    <property type="entry name" value="ER"/>
</dbReference>
<evidence type="ECO:0000256" key="2">
    <source>
        <dbReference type="ARBA" id="ARBA00023002"/>
    </source>
</evidence>
<dbReference type="InterPro" id="IPR011032">
    <property type="entry name" value="GroES-like_sf"/>
</dbReference>
<dbReference type="InterPro" id="IPR013154">
    <property type="entry name" value="ADH-like_N"/>
</dbReference>
<dbReference type="PANTHER" id="PTHR48106:SF2">
    <property type="entry name" value="ZN2+-BINDING DEHYDROGENASE"/>
    <property type="match status" value="1"/>
</dbReference>
<dbReference type="EMBL" id="JBHSYM010000057">
    <property type="protein sequence ID" value="MFC7014875.1"/>
    <property type="molecule type" value="Genomic_DNA"/>
</dbReference>
<dbReference type="PANTHER" id="PTHR48106">
    <property type="entry name" value="QUINONE OXIDOREDUCTASE PIG3-RELATED"/>
    <property type="match status" value="1"/>
</dbReference>
<dbReference type="RefSeq" id="WP_229881130.1">
    <property type="nucleotide sequence ID" value="NZ_BMWA01000016.1"/>
</dbReference>
<dbReference type="Pfam" id="PF00107">
    <property type="entry name" value="ADH_zinc_N"/>
    <property type="match status" value="1"/>
</dbReference>
<accession>A0ABW2E3Z0</accession>
<dbReference type="SMART" id="SM00829">
    <property type="entry name" value="PKS_ER"/>
    <property type="match status" value="1"/>
</dbReference>
<protein>
    <submittedName>
        <fullName evidence="4">Zinc-binding dehydrogenase</fullName>
    </submittedName>
</protein>
<keyword evidence="5" id="KW-1185">Reference proteome</keyword>
<keyword evidence="1" id="KW-0521">NADP</keyword>
<dbReference type="InterPro" id="IPR036291">
    <property type="entry name" value="NAD(P)-bd_dom_sf"/>
</dbReference>
<evidence type="ECO:0000313" key="4">
    <source>
        <dbReference type="EMBL" id="MFC7014875.1"/>
    </source>
</evidence>
<sequence length="467" mass="50662">MDDRLLDAAVSSLGRDVSYESLEDWPWRRGRGLPAAHRAAMEAEGQVTRQRHRWIPRRSDRTAPAVSPARRHAAERWTPVRRRGPAPNKDAGTSTGFVQNARRDCRALRDERSLMPRSMRALVAGKVGEPTDVLRLESRPVPTPEAGQALIRVKATPIHASDLHVLRGRYGFSPDFPTVGGHMECMGRVEALGPDTEGPKIGERVVVAAVPAVPGPHVAGTWQEYLVADTRRLLPVPDHLSDSTACQLAVNPLTALLLVTRELDVQPGEWLLQTAAGSTVGRLVIQLSRHLGIRTINVVRRRGAVEEIKAFGGDEVICTEDEDLLQRVAETAGPAGVRKAVDCVSGPVGAQVSQALAPGGEVVVYGALSTHRQTDPAALTIPLQARSVIYETKAVRGFWLNRWFGTVSPEDALGALSQVRSLVAEEVLSIPQGQPFPLERFAEAVSLAETPAHDAKPLFVFKDGQDS</sequence>
<feature type="domain" description="Enoyl reductase (ER)" evidence="3">
    <location>
        <begin position="129"/>
        <end position="459"/>
    </location>
</feature>
<dbReference type="Proteomes" id="UP001596409">
    <property type="component" value="Unassembled WGS sequence"/>
</dbReference>
<evidence type="ECO:0000259" key="3">
    <source>
        <dbReference type="SMART" id="SM00829"/>
    </source>
</evidence>
<dbReference type="CDD" id="cd05282">
    <property type="entry name" value="ETR_like"/>
    <property type="match status" value="1"/>
</dbReference>
<gene>
    <name evidence="4" type="ORF">ACFQMH_24830</name>
</gene>
<dbReference type="InterPro" id="IPR013149">
    <property type="entry name" value="ADH-like_C"/>
</dbReference>
<comment type="caution">
    <text evidence="4">The sequence shown here is derived from an EMBL/GenBank/DDBJ whole genome shotgun (WGS) entry which is preliminary data.</text>
</comment>
<dbReference type="SUPFAM" id="SSF50129">
    <property type="entry name" value="GroES-like"/>
    <property type="match status" value="1"/>
</dbReference>
<proteinExistence type="predicted"/>
<name>A0ABW2E3Z0_9ACTN</name>
<evidence type="ECO:0000313" key="5">
    <source>
        <dbReference type="Proteomes" id="UP001596409"/>
    </source>
</evidence>